<evidence type="ECO:0000256" key="1">
    <source>
        <dbReference type="ARBA" id="ARBA00023295"/>
    </source>
</evidence>
<comment type="caution">
    <text evidence="3">The sequence shown here is derived from an EMBL/GenBank/DDBJ whole genome shotgun (WGS) entry which is preliminary data.</text>
</comment>
<proteinExistence type="inferred from homology"/>
<comment type="similarity">
    <text evidence="2">Belongs to the glycosyl hydrolase 1 family.</text>
</comment>
<name>A0ABU0E0P3_9FIRM</name>
<dbReference type="PANTHER" id="PTHR10353:SF122">
    <property type="entry name" value="6-PHOSPHO-BETA-GLUCOSIDASE ASCB-RELATED"/>
    <property type="match status" value="1"/>
</dbReference>
<sequence length="465" mass="53798">MLRKDFLWGGSVSSMQTEGAWNEDGKGESNYDARVIKDGHSDWKTAIDFYHRYKEDIKLFSEMGMTSYRFSISWARVLPFGDEEVNEKGLDFYEDVVDELIANGIEPIVCMHHFDVPNKLVQDHGGWWSKEFIESFKRLTIAVVDRLGKKVKYWFPINEQNAMMFSSALFPSSDLAQNDVKGRDRRSTQSIHNAQVAGAFLRKYVKEVNPDAQVGGMISYAPFYPVDCNPVTINKAKRIQEAFNFLTLDPMVLGEYSSETLASWKRYDIMPDMSDDELELLKNNTSDYIGFSYYSSRLVSDQSADDNNPTEMENIMITMMSNKMEKNPYLEQSEWSWTIDEVGLRTSLNDIYRRYKKPIIILECGLGVEETLNDENTVEDDYRIEYLRNHINETKKAVEIDGVDCFGFLTWGPIDILSSQAEMRKRYGFIYVNRGETDLKDLNRYKKKSFSWFQNVIASNGEDLG</sequence>
<dbReference type="EC" id="3.2.1.86" evidence="3"/>
<dbReference type="Pfam" id="PF00232">
    <property type="entry name" value="Glyco_hydro_1"/>
    <property type="match status" value="1"/>
</dbReference>
<keyword evidence="1 3" id="KW-0326">Glycosidase</keyword>
<evidence type="ECO:0000313" key="4">
    <source>
        <dbReference type="Proteomes" id="UP001230220"/>
    </source>
</evidence>
<keyword evidence="4" id="KW-1185">Reference proteome</keyword>
<keyword evidence="3" id="KW-0378">Hydrolase</keyword>
<dbReference type="Gene3D" id="3.20.20.80">
    <property type="entry name" value="Glycosidases"/>
    <property type="match status" value="1"/>
</dbReference>
<evidence type="ECO:0000313" key="3">
    <source>
        <dbReference type="EMBL" id="MDQ0360430.1"/>
    </source>
</evidence>
<dbReference type="PRINTS" id="PR00131">
    <property type="entry name" value="GLHYDRLASE1"/>
</dbReference>
<dbReference type="RefSeq" id="WP_307406320.1">
    <property type="nucleotide sequence ID" value="NZ_JAUSUR010000001.1"/>
</dbReference>
<evidence type="ECO:0000256" key="2">
    <source>
        <dbReference type="RuleBase" id="RU003690"/>
    </source>
</evidence>
<dbReference type="GO" id="GO:0008706">
    <property type="term" value="F:6-phospho-beta-glucosidase activity"/>
    <property type="evidence" value="ECO:0007669"/>
    <property type="project" value="UniProtKB-EC"/>
</dbReference>
<reference evidence="3 4" key="1">
    <citation type="submission" date="2023-07" db="EMBL/GenBank/DDBJ databases">
        <title>Genomic Encyclopedia of Type Strains, Phase IV (KMG-IV): sequencing the most valuable type-strain genomes for metagenomic binning, comparative biology and taxonomic classification.</title>
        <authorList>
            <person name="Goeker M."/>
        </authorList>
    </citation>
    <scope>NUCLEOTIDE SEQUENCE [LARGE SCALE GENOMIC DNA]</scope>
    <source>
        <strain evidence="3 4">DSM 16784</strain>
    </source>
</reference>
<dbReference type="Proteomes" id="UP001230220">
    <property type="component" value="Unassembled WGS sequence"/>
</dbReference>
<accession>A0ABU0E0P3</accession>
<gene>
    <name evidence="3" type="ORF">J2S15_001161</name>
</gene>
<protein>
    <submittedName>
        <fullName evidence="3">6-phospho-beta-glucosidase</fullName>
        <ecNumber evidence="3">3.2.1.86</ecNumber>
    </submittedName>
</protein>
<dbReference type="PANTHER" id="PTHR10353">
    <property type="entry name" value="GLYCOSYL HYDROLASE"/>
    <property type="match status" value="1"/>
</dbReference>
<dbReference type="InterPro" id="IPR017853">
    <property type="entry name" value="GH"/>
</dbReference>
<organism evidence="3 4">
    <name type="scientific">Breznakia pachnodae</name>
    <dbReference type="NCBI Taxonomy" id="265178"/>
    <lineage>
        <taxon>Bacteria</taxon>
        <taxon>Bacillati</taxon>
        <taxon>Bacillota</taxon>
        <taxon>Erysipelotrichia</taxon>
        <taxon>Erysipelotrichales</taxon>
        <taxon>Erysipelotrichaceae</taxon>
        <taxon>Breznakia</taxon>
    </lineage>
</organism>
<dbReference type="InterPro" id="IPR001360">
    <property type="entry name" value="Glyco_hydro_1"/>
</dbReference>
<dbReference type="EMBL" id="JAUSUR010000001">
    <property type="protein sequence ID" value="MDQ0360430.1"/>
    <property type="molecule type" value="Genomic_DNA"/>
</dbReference>
<dbReference type="SUPFAM" id="SSF51445">
    <property type="entry name" value="(Trans)glycosidases"/>
    <property type="match status" value="1"/>
</dbReference>